<dbReference type="EMBL" id="CP142730">
    <property type="protein sequence ID" value="WUR03589.1"/>
    <property type="molecule type" value="Genomic_DNA"/>
</dbReference>
<dbReference type="RefSeq" id="XP_065329734.1">
    <property type="nucleotide sequence ID" value="XM_065473662.1"/>
</dbReference>
<name>A0AAX4JC60_9MICR</name>
<keyword evidence="3" id="KW-1185">Reference proteome</keyword>
<keyword evidence="1" id="KW-0472">Membrane</keyword>
<protein>
    <submittedName>
        <fullName evidence="2">Membrane protein</fullName>
    </submittedName>
</protein>
<dbReference type="KEGG" id="vnx:VNE69_05178"/>
<keyword evidence="1" id="KW-0812">Transmembrane</keyword>
<reference evidence="2" key="1">
    <citation type="journal article" date="2024" name="BMC Genomics">
        <title>Functional annotation of a divergent genome using sequence and structure-based similarity.</title>
        <authorList>
            <person name="Svedberg D."/>
            <person name="Winiger R.R."/>
            <person name="Berg A."/>
            <person name="Sharma H."/>
            <person name="Tellgren-Roth C."/>
            <person name="Debrunner-Vossbrinck B.A."/>
            <person name="Vossbrinck C.R."/>
            <person name="Barandun J."/>
        </authorList>
    </citation>
    <scope>NUCLEOTIDE SEQUENCE</scope>
    <source>
        <strain evidence="2">Illinois isolate</strain>
    </source>
</reference>
<evidence type="ECO:0000313" key="2">
    <source>
        <dbReference type="EMBL" id="WUR03589.1"/>
    </source>
</evidence>
<evidence type="ECO:0000313" key="3">
    <source>
        <dbReference type="Proteomes" id="UP001334084"/>
    </source>
</evidence>
<dbReference type="AlphaFoldDB" id="A0AAX4JC60"/>
<accession>A0AAX4JC60</accession>
<dbReference type="GeneID" id="90541402"/>
<sequence length="215" mass="25245">MNNLSILSLGILILSTFLVLGTFLILYIYFSLKRKNERITEKSSKNLNFDKSLRLLKAKGKDFTKEQWENILIALEIYTEEITSWLHVGFSDFPIKRGFVDEYFSDLKISVNQLINGLTGFDNEILYRNSCVQLIIDAIIPIKDIEGYKVLFEEYSKEPYISKRIEAEESCSEDIKERLYNYKIKYMHEGEEKYILLGDYVSGSLFERIKLLREV</sequence>
<dbReference type="Proteomes" id="UP001334084">
    <property type="component" value="Chromosome 5"/>
</dbReference>
<feature type="transmembrane region" description="Helical" evidence="1">
    <location>
        <begin position="6"/>
        <end position="30"/>
    </location>
</feature>
<organism evidence="2 3">
    <name type="scientific">Vairimorpha necatrix</name>
    <dbReference type="NCBI Taxonomy" id="6039"/>
    <lineage>
        <taxon>Eukaryota</taxon>
        <taxon>Fungi</taxon>
        <taxon>Fungi incertae sedis</taxon>
        <taxon>Microsporidia</taxon>
        <taxon>Nosematidae</taxon>
        <taxon>Vairimorpha</taxon>
    </lineage>
</organism>
<keyword evidence="1" id="KW-1133">Transmembrane helix</keyword>
<evidence type="ECO:0000256" key="1">
    <source>
        <dbReference type="SAM" id="Phobius"/>
    </source>
</evidence>
<gene>
    <name evidence="2" type="ORF">VNE69_05178</name>
</gene>
<proteinExistence type="predicted"/>